<reference evidence="2 3" key="1">
    <citation type="submission" date="2013-12" db="EMBL/GenBank/DDBJ databases">
        <title>NBRP : Genome information of microbial organism related human and environment.</title>
        <authorList>
            <person name="Hattori M."/>
            <person name="Oshima K."/>
            <person name="Inaba H."/>
            <person name="Suda W."/>
            <person name="Sakamoto M."/>
            <person name="Iino T."/>
            <person name="Kitahara M."/>
            <person name="Oshida Y."/>
            <person name="Iida T."/>
            <person name="Kudo T."/>
            <person name="Itoh T."/>
            <person name="Ahmed I."/>
            <person name="Ohkuma M."/>
        </authorList>
    </citation>
    <scope>NUCLEOTIDE SEQUENCE [LARGE SCALE GENOMIC DNA]</scope>
    <source>
        <strain evidence="2 3">JCM 21738</strain>
    </source>
</reference>
<gene>
    <name evidence="2" type="ORF">JCM21738_5114</name>
</gene>
<feature type="signal peptide" evidence="1">
    <location>
        <begin position="1"/>
        <end position="20"/>
    </location>
</feature>
<proteinExistence type="predicted"/>
<accession>W4RUR7</accession>
<feature type="chain" id="PRO_5039668571" description="Lipoprotein" evidence="1">
    <location>
        <begin position="21"/>
        <end position="144"/>
    </location>
</feature>
<dbReference type="EMBL" id="BAUW01000120">
    <property type="protein sequence ID" value="GAE48041.1"/>
    <property type="molecule type" value="Genomic_DNA"/>
</dbReference>
<keyword evidence="1" id="KW-0732">Signal</keyword>
<protein>
    <recommendedName>
        <fullName evidence="4">Lipoprotein</fullName>
    </recommendedName>
</protein>
<evidence type="ECO:0000313" key="3">
    <source>
        <dbReference type="Proteomes" id="UP000018949"/>
    </source>
</evidence>
<evidence type="ECO:0008006" key="4">
    <source>
        <dbReference type="Google" id="ProtNLM"/>
    </source>
</evidence>
<sequence>MKKVLSVLLLGILFTLTGCIGEDYDFTPPSVTLFESDITLKEANIDWNSDKQYQKETKDILQLAKKQTQKSVSPNEKDLIIFDSEDFRVDELTIHLWSEGEKSKIELDKNRYFHFPKEKGEYLIEVDLLTDKGTAEYVGNVVVE</sequence>
<dbReference type="RefSeq" id="WP_023626586.1">
    <property type="nucleotide sequence ID" value="NZ_BAUW01000120.1"/>
</dbReference>
<organism evidence="2 3">
    <name type="scientific">Mesobacillus boroniphilus JCM 21738</name>
    <dbReference type="NCBI Taxonomy" id="1294265"/>
    <lineage>
        <taxon>Bacteria</taxon>
        <taxon>Bacillati</taxon>
        <taxon>Bacillota</taxon>
        <taxon>Bacilli</taxon>
        <taxon>Bacillales</taxon>
        <taxon>Bacillaceae</taxon>
        <taxon>Mesobacillus</taxon>
    </lineage>
</organism>
<dbReference type="eggNOG" id="ENOG5032VW0">
    <property type="taxonomic scope" value="Bacteria"/>
</dbReference>
<comment type="caution">
    <text evidence="2">The sequence shown here is derived from an EMBL/GenBank/DDBJ whole genome shotgun (WGS) entry which is preliminary data.</text>
</comment>
<dbReference type="PROSITE" id="PS51257">
    <property type="entry name" value="PROKAR_LIPOPROTEIN"/>
    <property type="match status" value="1"/>
</dbReference>
<dbReference type="Proteomes" id="UP000018949">
    <property type="component" value="Unassembled WGS sequence"/>
</dbReference>
<keyword evidence="3" id="KW-1185">Reference proteome</keyword>
<name>W4RUR7_9BACI</name>
<evidence type="ECO:0000256" key="1">
    <source>
        <dbReference type="SAM" id="SignalP"/>
    </source>
</evidence>
<evidence type="ECO:0000313" key="2">
    <source>
        <dbReference type="EMBL" id="GAE48041.1"/>
    </source>
</evidence>
<dbReference type="AlphaFoldDB" id="W4RUR7"/>